<dbReference type="InterPro" id="IPR051534">
    <property type="entry name" value="CBASS_pafABC_assoc_protein"/>
</dbReference>
<dbReference type="Proteomes" id="UP001595816">
    <property type="component" value="Unassembled WGS sequence"/>
</dbReference>
<evidence type="ECO:0000313" key="6">
    <source>
        <dbReference type="EMBL" id="MFC4129649.1"/>
    </source>
</evidence>
<feature type="domain" description="Helix-turn-helix type 11" evidence="4">
    <location>
        <begin position="7"/>
        <end position="62"/>
    </location>
</feature>
<dbReference type="PANTHER" id="PTHR34580">
    <property type="match status" value="1"/>
</dbReference>
<sequence length="320" mass="34794">MLETSVRLLRLLALLQSRRDWSGAELAARLEVTGRTVRNDVERLRILGYEIHSSTGITGGYRLSPGKTVPPLLLDDEEAVAVAVGLSAAAAGSVAGIEEPSVRALAKLQQTLPTRLRGRVDAVRRATVFAAGGGPAVDPQNLTIVAAAIRDHERLRFDYTGHSGDTTRIVEPQRLVYTGQRWYLLAWDLDRDDWRTFRADRITPRPPAGPRFTPRELTDEEATDRVRRGVGSLAWPYQAEVRLHAPAAALAGRIPPEAGLLVPIDEQTCLFQTGTGSLLGLVTFVTKLGVGFTAVNPPELRELLSSLATTYAAAAEPPRE</sequence>
<keyword evidence="3" id="KW-0804">Transcription</keyword>
<dbReference type="Gene3D" id="1.10.10.10">
    <property type="entry name" value="Winged helix-like DNA-binding domain superfamily/Winged helix DNA-binding domain"/>
    <property type="match status" value="1"/>
</dbReference>
<dbReference type="InterPro" id="IPR013196">
    <property type="entry name" value="HTH_11"/>
</dbReference>
<accession>A0ABV8LFX9</accession>
<reference evidence="7" key="1">
    <citation type="journal article" date="2019" name="Int. J. Syst. Evol. Microbiol.">
        <title>The Global Catalogue of Microorganisms (GCM) 10K type strain sequencing project: providing services to taxonomists for standard genome sequencing and annotation.</title>
        <authorList>
            <consortium name="The Broad Institute Genomics Platform"/>
            <consortium name="The Broad Institute Genome Sequencing Center for Infectious Disease"/>
            <person name="Wu L."/>
            <person name="Ma J."/>
        </authorList>
    </citation>
    <scope>NUCLEOTIDE SEQUENCE [LARGE SCALE GENOMIC DNA]</scope>
    <source>
        <strain evidence="7">CGMCC 4.7289</strain>
    </source>
</reference>
<dbReference type="InterPro" id="IPR036388">
    <property type="entry name" value="WH-like_DNA-bd_sf"/>
</dbReference>
<dbReference type="PANTHER" id="PTHR34580:SF3">
    <property type="entry name" value="PROTEIN PAFB"/>
    <property type="match status" value="1"/>
</dbReference>
<feature type="domain" description="WYL" evidence="5">
    <location>
        <begin position="141"/>
        <end position="203"/>
    </location>
</feature>
<comment type="caution">
    <text evidence="6">The sequence shown here is derived from an EMBL/GenBank/DDBJ whole genome shotgun (WGS) entry which is preliminary data.</text>
</comment>
<gene>
    <name evidence="6" type="ORF">ACFOZ4_03425</name>
</gene>
<evidence type="ECO:0000256" key="3">
    <source>
        <dbReference type="ARBA" id="ARBA00023163"/>
    </source>
</evidence>
<dbReference type="RefSeq" id="WP_253759784.1">
    <property type="nucleotide sequence ID" value="NZ_JAMZDZ010000001.1"/>
</dbReference>
<keyword evidence="7" id="KW-1185">Reference proteome</keyword>
<evidence type="ECO:0000256" key="1">
    <source>
        <dbReference type="ARBA" id="ARBA00023015"/>
    </source>
</evidence>
<dbReference type="EMBL" id="JBHSAY010000003">
    <property type="protein sequence ID" value="MFC4129649.1"/>
    <property type="molecule type" value="Genomic_DNA"/>
</dbReference>
<dbReference type="PROSITE" id="PS00894">
    <property type="entry name" value="HTH_DEOR_1"/>
    <property type="match status" value="1"/>
</dbReference>
<dbReference type="InterPro" id="IPR018356">
    <property type="entry name" value="Tscrpt_reg_HTH_DeoR_CS"/>
</dbReference>
<name>A0ABV8LFX9_9ACTN</name>
<protein>
    <submittedName>
        <fullName evidence="6">Helix-turn-helix transcriptional regulator</fullName>
    </submittedName>
</protein>
<evidence type="ECO:0000259" key="5">
    <source>
        <dbReference type="Pfam" id="PF13280"/>
    </source>
</evidence>
<evidence type="ECO:0000259" key="4">
    <source>
        <dbReference type="Pfam" id="PF08279"/>
    </source>
</evidence>
<dbReference type="Pfam" id="PF13280">
    <property type="entry name" value="WYL"/>
    <property type="match status" value="1"/>
</dbReference>
<organism evidence="6 7">
    <name type="scientific">Hamadaea flava</name>
    <dbReference type="NCBI Taxonomy" id="1742688"/>
    <lineage>
        <taxon>Bacteria</taxon>
        <taxon>Bacillati</taxon>
        <taxon>Actinomycetota</taxon>
        <taxon>Actinomycetes</taxon>
        <taxon>Micromonosporales</taxon>
        <taxon>Micromonosporaceae</taxon>
        <taxon>Hamadaea</taxon>
    </lineage>
</organism>
<dbReference type="PROSITE" id="PS52050">
    <property type="entry name" value="WYL"/>
    <property type="match status" value="1"/>
</dbReference>
<evidence type="ECO:0000313" key="7">
    <source>
        <dbReference type="Proteomes" id="UP001595816"/>
    </source>
</evidence>
<proteinExistence type="predicted"/>
<dbReference type="SUPFAM" id="SSF46785">
    <property type="entry name" value="Winged helix' DNA-binding domain"/>
    <property type="match status" value="1"/>
</dbReference>
<keyword evidence="1" id="KW-0805">Transcription regulation</keyword>
<dbReference type="InterPro" id="IPR026881">
    <property type="entry name" value="WYL_dom"/>
</dbReference>
<keyword evidence="2" id="KW-0238">DNA-binding</keyword>
<dbReference type="InterPro" id="IPR036390">
    <property type="entry name" value="WH_DNA-bd_sf"/>
</dbReference>
<dbReference type="Pfam" id="PF08279">
    <property type="entry name" value="HTH_11"/>
    <property type="match status" value="1"/>
</dbReference>
<evidence type="ECO:0000256" key="2">
    <source>
        <dbReference type="ARBA" id="ARBA00023125"/>
    </source>
</evidence>